<evidence type="ECO:0000313" key="3">
    <source>
        <dbReference type="EMBL" id="MCR6489001.1"/>
    </source>
</evidence>
<dbReference type="InterPro" id="IPR005545">
    <property type="entry name" value="YCII"/>
</dbReference>
<dbReference type="Gene3D" id="3.30.70.1060">
    <property type="entry name" value="Dimeric alpha+beta barrel"/>
    <property type="match status" value="1"/>
</dbReference>
<dbReference type="InterPro" id="IPR011008">
    <property type="entry name" value="Dimeric_a/b-barrel"/>
</dbReference>
<dbReference type="AlphaFoldDB" id="A0A9X2NHQ8"/>
<dbReference type="Proteomes" id="UP001144096">
    <property type="component" value="Unassembled WGS sequence"/>
</dbReference>
<comment type="caution">
    <text evidence="3">The sequence shown here is derived from an EMBL/GenBank/DDBJ whole genome shotgun (WGS) entry which is preliminary data.</text>
</comment>
<gene>
    <name evidence="3" type="ORF">M8542_39845</name>
</gene>
<sequence length="119" mass="12813">MAQFLLSVHGVDGEVREPPTEEEMRQSMSCLGEVEKDLKSARSWLFSARLSEPGAARVVRESAGELLVTDGPFAEGKEHLGGFYLVEAVDLDAALEWAGRVTAAIGVPIEVRPLAGFEA</sequence>
<dbReference type="SUPFAM" id="SSF54909">
    <property type="entry name" value="Dimeric alpha+beta barrel"/>
    <property type="match status" value="1"/>
</dbReference>
<comment type="similarity">
    <text evidence="1">Belongs to the YciI family.</text>
</comment>
<organism evidence="3 4">
    <name type="scientific">Amycolatopsis iheyensis</name>
    <dbReference type="NCBI Taxonomy" id="2945988"/>
    <lineage>
        <taxon>Bacteria</taxon>
        <taxon>Bacillati</taxon>
        <taxon>Actinomycetota</taxon>
        <taxon>Actinomycetes</taxon>
        <taxon>Pseudonocardiales</taxon>
        <taxon>Pseudonocardiaceae</taxon>
        <taxon>Amycolatopsis</taxon>
    </lineage>
</organism>
<dbReference type="Pfam" id="PF03795">
    <property type="entry name" value="YCII"/>
    <property type="match status" value="1"/>
</dbReference>
<dbReference type="PANTHER" id="PTHR35174">
    <property type="entry name" value="BLL7171 PROTEIN-RELATED"/>
    <property type="match status" value="1"/>
</dbReference>
<evidence type="ECO:0000313" key="4">
    <source>
        <dbReference type="Proteomes" id="UP001144096"/>
    </source>
</evidence>
<accession>A0A9X2NHQ8</accession>
<evidence type="ECO:0000256" key="1">
    <source>
        <dbReference type="ARBA" id="ARBA00007689"/>
    </source>
</evidence>
<reference evidence="3" key="1">
    <citation type="submission" date="2022-06" db="EMBL/GenBank/DDBJ databases">
        <title>Amycolatopsis iheyaensis sp. nov., a new species of the genus Amycolatopsis isolated from soil in Iheya island, Japan.</title>
        <authorList>
            <person name="Ngamcharungchit C."/>
            <person name="Kanto H."/>
            <person name="Take A."/>
            <person name="Intra B."/>
            <person name="Matsumoto A."/>
            <person name="Panbangred W."/>
            <person name="Inahashi Y."/>
        </authorList>
    </citation>
    <scope>NUCLEOTIDE SEQUENCE</scope>
    <source>
        <strain evidence="3">OK19-0408</strain>
    </source>
</reference>
<name>A0A9X2NHQ8_9PSEU</name>
<keyword evidence="4" id="KW-1185">Reference proteome</keyword>
<protein>
    <submittedName>
        <fullName evidence="3">YciI family protein</fullName>
    </submittedName>
</protein>
<feature type="domain" description="YCII-related" evidence="2">
    <location>
        <begin position="19"/>
        <end position="100"/>
    </location>
</feature>
<dbReference type="RefSeq" id="WP_257925568.1">
    <property type="nucleotide sequence ID" value="NZ_JAMXQV010000029.1"/>
</dbReference>
<evidence type="ECO:0000259" key="2">
    <source>
        <dbReference type="Pfam" id="PF03795"/>
    </source>
</evidence>
<dbReference type="EMBL" id="JAMXQV010000029">
    <property type="protein sequence ID" value="MCR6489001.1"/>
    <property type="molecule type" value="Genomic_DNA"/>
</dbReference>
<dbReference type="PANTHER" id="PTHR35174:SF3">
    <property type="entry name" value="BLL7171 PROTEIN"/>
    <property type="match status" value="1"/>
</dbReference>
<proteinExistence type="inferred from homology"/>